<dbReference type="EMBL" id="OX465085">
    <property type="protein sequence ID" value="CAI9303948.1"/>
    <property type="molecule type" value="Genomic_DNA"/>
</dbReference>
<accession>A0AA36A4P4</accession>
<reference evidence="1" key="1">
    <citation type="submission" date="2023-04" db="EMBL/GenBank/DDBJ databases">
        <authorList>
            <person name="Vijverberg K."/>
            <person name="Xiong W."/>
            <person name="Schranz E."/>
        </authorList>
    </citation>
    <scope>NUCLEOTIDE SEQUENCE</scope>
</reference>
<dbReference type="Proteomes" id="UP001177003">
    <property type="component" value="Chromosome 9"/>
</dbReference>
<organism evidence="1 2">
    <name type="scientific">Lactuca saligna</name>
    <name type="common">Willowleaf lettuce</name>
    <dbReference type="NCBI Taxonomy" id="75948"/>
    <lineage>
        <taxon>Eukaryota</taxon>
        <taxon>Viridiplantae</taxon>
        <taxon>Streptophyta</taxon>
        <taxon>Embryophyta</taxon>
        <taxon>Tracheophyta</taxon>
        <taxon>Spermatophyta</taxon>
        <taxon>Magnoliopsida</taxon>
        <taxon>eudicotyledons</taxon>
        <taxon>Gunneridae</taxon>
        <taxon>Pentapetalae</taxon>
        <taxon>asterids</taxon>
        <taxon>campanulids</taxon>
        <taxon>Asterales</taxon>
        <taxon>Asteraceae</taxon>
        <taxon>Cichorioideae</taxon>
        <taxon>Cichorieae</taxon>
        <taxon>Lactucinae</taxon>
        <taxon>Lactuca</taxon>
    </lineage>
</organism>
<gene>
    <name evidence="1" type="ORF">LSALG_LOCUS42361</name>
</gene>
<dbReference type="AlphaFoldDB" id="A0AA36A4P4"/>
<sequence>MDLVSNMWFFAVKHKETWKEFICYIDTIGRCKDLLEMLQTIQSLKKNLLSLHHCRRWAVLLLSESRRLGFRDLISLSQCSRSLFRCLLIISIHPWKPYLYQSWLIFSQDFPSRQSSIANVYAKSGWTSFPTLTLPIVTSQHHLKSS</sequence>
<protein>
    <submittedName>
        <fullName evidence="1">Uncharacterized protein</fullName>
    </submittedName>
</protein>
<evidence type="ECO:0000313" key="2">
    <source>
        <dbReference type="Proteomes" id="UP001177003"/>
    </source>
</evidence>
<evidence type="ECO:0000313" key="1">
    <source>
        <dbReference type="EMBL" id="CAI9303948.1"/>
    </source>
</evidence>
<keyword evidence="2" id="KW-1185">Reference proteome</keyword>
<name>A0AA36A4P4_LACSI</name>
<proteinExistence type="predicted"/>